<sequence>MYQQQHKFLYRKINLDNKTSSAEGPIVSPIPVLNHQAVASPLPLPLPRVLTSSHINRVDDHCKGGKPHTQPYKQAKGQEIHTSVNHSMIMPNLPAVSLKLTGLAQAREALSLRQNPSRLGESAKGEQWILRGLAQARPLLAQKERTSPRRQFEWQILGEHMIISLRRV</sequence>
<reference evidence="1 2" key="1">
    <citation type="submission" date="2019-04" db="EMBL/GenBank/DDBJ databases">
        <title>An improved genome assembly and genetic linkage map for asparagus bean, Vigna unguiculata ssp. sesquipedialis.</title>
        <authorList>
            <person name="Xia Q."/>
            <person name="Zhang R."/>
            <person name="Dong Y."/>
        </authorList>
    </citation>
    <scope>NUCLEOTIDE SEQUENCE [LARGE SCALE GENOMIC DNA]</scope>
    <source>
        <tissue evidence="1">Leaf</tissue>
    </source>
</reference>
<dbReference type="AlphaFoldDB" id="A0A4D6MSD9"/>
<protein>
    <submittedName>
        <fullName evidence="1">Uncharacterized protein</fullName>
    </submittedName>
</protein>
<dbReference type="EMBL" id="CP039352">
    <property type="protein sequence ID" value="QCE03532.1"/>
    <property type="molecule type" value="Genomic_DNA"/>
</dbReference>
<keyword evidence="2" id="KW-1185">Reference proteome</keyword>
<evidence type="ECO:0000313" key="1">
    <source>
        <dbReference type="EMBL" id="QCE03532.1"/>
    </source>
</evidence>
<name>A0A4D6MSD9_VIGUN</name>
<accession>A0A4D6MSD9</accession>
<evidence type="ECO:0000313" key="2">
    <source>
        <dbReference type="Proteomes" id="UP000501690"/>
    </source>
</evidence>
<dbReference type="Proteomes" id="UP000501690">
    <property type="component" value="Linkage Group LG8"/>
</dbReference>
<proteinExistence type="predicted"/>
<gene>
    <name evidence="1" type="ORF">DEO72_LG8g1557</name>
</gene>
<organism evidence="1 2">
    <name type="scientific">Vigna unguiculata</name>
    <name type="common">Cowpea</name>
    <dbReference type="NCBI Taxonomy" id="3917"/>
    <lineage>
        <taxon>Eukaryota</taxon>
        <taxon>Viridiplantae</taxon>
        <taxon>Streptophyta</taxon>
        <taxon>Embryophyta</taxon>
        <taxon>Tracheophyta</taxon>
        <taxon>Spermatophyta</taxon>
        <taxon>Magnoliopsida</taxon>
        <taxon>eudicotyledons</taxon>
        <taxon>Gunneridae</taxon>
        <taxon>Pentapetalae</taxon>
        <taxon>rosids</taxon>
        <taxon>fabids</taxon>
        <taxon>Fabales</taxon>
        <taxon>Fabaceae</taxon>
        <taxon>Papilionoideae</taxon>
        <taxon>50 kb inversion clade</taxon>
        <taxon>NPAAA clade</taxon>
        <taxon>indigoferoid/millettioid clade</taxon>
        <taxon>Phaseoleae</taxon>
        <taxon>Vigna</taxon>
    </lineage>
</organism>